<dbReference type="EMBL" id="JAPEVG010000713">
    <property type="protein sequence ID" value="KAJ8456165.1"/>
    <property type="molecule type" value="Genomic_DNA"/>
</dbReference>
<sequence>MNHALVAPETQDNPPWYARDSDGSILYSGVPDRLAGHPELARRGIVLDYALKPGVVFESLAKDEGPGDRGFVVKVLDLEDEELEIYERLLSRLDSPQNHTIPCEIVRNGHPMLIMPMLSRMDLVIRRWCKSFGDLADTFYQLVEGVTFLHKHHIVHMDLCFGNVGAALTSPASYHAALQLGRIYIYDFNTSRQFTHGPNSQPAITLPETQTPPPNGLTHFDPYSWDVYCLGVLLNESMDLYAERKPSPPWLLRWYARWLIGNERGCRAVCRCRPTAQTALRVMSVIRWAVYALERCSTVYQTISSALSRAP</sequence>
<dbReference type="InterPro" id="IPR000719">
    <property type="entry name" value="Prot_kinase_dom"/>
</dbReference>
<feature type="domain" description="Protein kinase" evidence="1">
    <location>
        <begin position="42"/>
        <end position="311"/>
    </location>
</feature>
<dbReference type="SMART" id="SM00220">
    <property type="entry name" value="S_TKc"/>
    <property type="match status" value="1"/>
</dbReference>
<dbReference type="SUPFAM" id="SSF56112">
    <property type="entry name" value="Protein kinase-like (PK-like)"/>
    <property type="match status" value="1"/>
</dbReference>
<organism evidence="2 3">
    <name type="scientific">Trametes cubensis</name>
    <dbReference type="NCBI Taxonomy" id="1111947"/>
    <lineage>
        <taxon>Eukaryota</taxon>
        <taxon>Fungi</taxon>
        <taxon>Dikarya</taxon>
        <taxon>Basidiomycota</taxon>
        <taxon>Agaricomycotina</taxon>
        <taxon>Agaricomycetes</taxon>
        <taxon>Polyporales</taxon>
        <taxon>Polyporaceae</taxon>
        <taxon>Trametes</taxon>
    </lineage>
</organism>
<dbReference type="GO" id="GO:0005524">
    <property type="term" value="F:ATP binding"/>
    <property type="evidence" value="ECO:0007669"/>
    <property type="project" value="InterPro"/>
</dbReference>
<comment type="caution">
    <text evidence="2">The sequence shown here is derived from an EMBL/GenBank/DDBJ whole genome shotgun (WGS) entry which is preliminary data.</text>
</comment>
<evidence type="ECO:0000313" key="3">
    <source>
        <dbReference type="Proteomes" id="UP001215151"/>
    </source>
</evidence>
<protein>
    <recommendedName>
        <fullName evidence="1">Protein kinase domain-containing protein</fullName>
    </recommendedName>
</protein>
<dbReference type="InterPro" id="IPR011009">
    <property type="entry name" value="Kinase-like_dom_sf"/>
</dbReference>
<accession>A0AAD7TG48</accession>
<dbReference type="AlphaFoldDB" id="A0AAD7TG48"/>
<evidence type="ECO:0000313" key="2">
    <source>
        <dbReference type="EMBL" id="KAJ8456165.1"/>
    </source>
</evidence>
<dbReference type="PROSITE" id="PS50011">
    <property type="entry name" value="PROTEIN_KINASE_DOM"/>
    <property type="match status" value="1"/>
</dbReference>
<dbReference type="GO" id="GO:0004672">
    <property type="term" value="F:protein kinase activity"/>
    <property type="evidence" value="ECO:0007669"/>
    <property type="project" value="InterPro"/>
</dbReference>
<dbReference type="Gene3D" id="1.10.510.10">
    <property type="entry name" value="Transferase(Phosphotransferase) domain 1"/>
    <property type="match status" value="1"/>
</dbReference>
<evidence type="ECO:0000259" key="1">
    <source>
        <dbReference type="PROSITE" id="PS50011"/>
    </source>
</evidence>
<reference evidence="2" key="1">
    <citation type="submission" date="2022-11" db="EMBL/GenBank/DDBJ databases">
        <title>Genome Sequence of Cubamyces cubensis.</title>
        <authorList>
            <person name="Buettner E."/>
        </authorList>
    </citation>
    <scope>NUCLEOTIDE SEQUENCE</scope>
    <source>
        <strain evidence="2">MPL-01</strain>
    </source>
</reference>
<name>A0AAD7TG48_9APHY</name>
<gene>
    <name evidence="2" type="ORF">ONZ51_g12246</name>
</gene>
<dbReference type="Proteomes" id="UP001215151">
    <property type="component" value="Unassembled WGS sequence"/>
</dbReference>
<keyword evidence="3" id="KW-1185">Reference proteome</keyword>
<proteinExistence type="predicted"/>